<dbReference type="AlphaFoldDB" id="A0A8T1WFB6"/>
<proteinExistence type="predicted"/>
<protein>
    <submittedName>
        <fullName evidence="2">Uncharacterized protein</fullName>
    </submittedName>
</protein>
<dbReference type="Proteomes" id="UP000694044">
    <property type="component" value="Unassembled WGS sequence"/>
</dbReference>
<dbReference type="EMBL" id="JAGDFM010000008">
    <property type="protein sequence ID" value="KAG7392862.1"/>
    <property type="molecule type" value="Genomic_DNA"/>
</dbReference>
<name>A0A8T1WFB6_9STRA</name>
<feature type="compositionally biased region" description="Basic and acidic residues" evidence="1">
    <location>
        <begin position="124"/>
        <end position="140"/>
    </location>
</feature>
<accession>A0A8T1WFB6</accession>
<feature type="region of interest" description="Disordered" evidence="1">
    <location>
        <begin position="101"/>
        <end position="140"/>
    </location>
</feature>
<organism evidence="2 3">
    <name type="scientific">Phytophthora pseudosyringae</name>
    <dbReference type="NCBI Taxonomy" id="221518"/>
    <lineage>
        <taxon>Eukaryota</taxon>
        <taxon>Sar</taxon>
        <taxon>Stramenopiles</taxon>
        <taxon>Oomycota</taxon>
        <taxon>Peronosporomycetes</taxon>
        <taxon>Peronosporales</taxon>
        <taxon>Peronosporaceae</taxon>
        <taxon>Phytophthora</taxon>
    </lineage>
</organism>
<keyword evidence="3" id="KW-1185">Reference proteome</keyword>
<reference evidence="2" key="1">
    <citation type="submission" date="2021-02" db="EMBL/GenBank/DDBJ databases">
        <authorList>
            <person name="Palmer J.M."/>
        </authorList>
    </citation>
    <scope>NUCLEOTIDE SEQUENCE</scope>
    <source>
        <strain evidence="2">SCRP734</strain>
    </source>
</reference>
<evidence type="ECO:0000313" key="3">
    <source>
        <dbReference type="Proteomes" id="UP000694044"/>
    </source>
</evidence>
<feature type="compositionally biased region" description="Basic and acidic residues" evidence="1">
    <location>
        <begin position="23"/>
        <end position="35"/>
    </location>
</feature>
<comment type="caution">
    <text evidence="2">The sequence shown here is derived from an EMBL/GenBank/DDBJ whole genome shotgun (WGS) entry which is preliminary data.</text>
</comment>
<evidence type="ECO:0000256" key="1">
    <source>
        <dbReference type="SAM" id="MobiDB-lite"/>
    </source>
</evidence>
<sequence length="140" mass="15290">MAKHAKLVRDFSASECAGNARGSRVERREGLHREMGPPPRLGEAAEQYNTWNYYYNNNNNKRRSRGAAIVEVAAAPARASGFISKFISTKGSFESFASSAQCAGRGEEGSTPQPRRSAAAHAPAQEETRRAEQKSTRACE</sequence>
<evidence type="ECO:0000313" key="2">
    <source>
        <dbReference type="EMBL" id="KAG7392862.1"/>
    </source>
</evidence>
<feature type="region of interest" description="Disordered" evidence="1">
    <location>
        <begin position="16"/>
        <end position="43"/>
    </location>
</feature>
<gene>
    <name evidence="2" type="ORF">PHYPSEUDO_014349</name>
</gene>